<dbReference type="InterPro" id="IPR038277">
    <property type="entry name" value="UreF_sf"/>
</dbReference>
<keyword evidence="1" id="KW-0996">Nickel insertion</keyword>
<evidence type="ECO:0000256" key="2">
    <source>
        <dbReference type="ARBA" id="ARBA00023186"/>
    </source>
</evidence>
<comment type="similarity">
    <text evidence="3">Belongs to the UreF family.</text>
</comment>
<dbReference type="Proteomes" id="UP000306954">
    <property type="component" value="Unassembled WGS sequence"/>
</dbReference>
<name>A0A4T0GUD6_WALIC</name>
<dbReference type="Gene3D" id="1.10.4190.10">
    <property type="entry name" value="Urease accessory protein UreF"/>
    <property type="match status" value="1"/>
</dbReference>
<dbReference type="PANTHER" id="PTHR33620">
    <property type="entry name" value="UREASE ACCESSORY PROTEIN F"/>
    <property type="match status" value="1"/>
</dbReference>
<dbReference type="Pfam" id="PF01730">
    <property type="entry name" value="UreF"/>
    <property type="match status" value="1"/>
</dbReference>
<keyword evidence="2" id="KW-0143">Chaperone</keyword>
<gene>
    <name evidence="4" type="ORF">E3P90_00185</name>
</gene>
<dbReference type="InterPro" id="IPR002639">
    <property type="entry name" value="UreF"/>
</dbReference>
<evidence type="ECO:0008006" key="6">
    <source>
        <dbReference type="Google" id="ProtNLM"/>
    </source>
</evidence>
<comment type="caution">
    <text evidence="4">The sequence shown here is derived from an EMBL/GenBank/DDBJ whole genome shotgun (WGS) entry which is preliminary data.</text>
</comment>
<accession>A0A4T0GUD6</accession>
<sequence length="263" mass="28620">MRSSSDIEFLKLLLSDSNLPTGGFVASSGLESFIGHGQSHGQLTHTALIDFLRFSCDNTASTTLAYISGVHSIIRDTPTPTPTRTQLEQLKRLDGVHDAQMLNHAAKRASKAQGMAILTLHAKSFGGHDVIRDFRHAVRSASSEGHLAICWGLMTAVLGMPSQDAQHLHLFLHARSLLSAAVRLNVLGPYAAQKILLHDARDIVDSAFHRCCHVRVGNLDSVGGDYVDDTDDADDHIGPATTWPLIELIGSRHDLLHTRIFNS</sequence>
<evidence type="ECO:0000256" key="1">
    <source>
        <dbReference type="ARBA" id="ARBA00022988"/>
    </source>
</evidence>
<evidence type="ECO:0000313" key="5">
    <source>
        <dbReference type="Proteomes" id="UP000306954"/>
    </source>
</evidence>
<dbReference type="PIRSF" id="PIRSF009467">
    <property type="entry name" value="Ureas_acces_UreF"/>
    <property type="match status" value="1"/>
</dbReference>
<protein>
    <recommendedName>
        <fullName evidence="6">Urease accessory protein UreF</fullName>
    </recommendedName>
</protein>
<proteinExistence type="inferred from homology"/>
<dbReference type="EMBL" id="SPOF01000002">
    <property type="protein sequence ID" value="TIB17039.1"/>
    <property type="molecule type" value="Genomic_DNA"/>
</dbReference>
<reference evidence="4 5" key="1">
    <citation type="submission" date="2019-03" db="EMBL/GenBank/DDBJ databases">
        <title>Sequencing 23 genomes of Wallemia ichthyophaga.</title>
        <authorList>
            <person name="Gostincar C."/>
        </authorList>
    </citation>
    <scope>NUCLEOTIDE SEQUENCE [LARGE SCALE GENOMIC DNA]</scope>
    <source>
        <strain evidence="4 5">EXF-8621</strain>
    </source>
</reference>
<organism evidence="4 5">
    <name type="scientific">Wallemia ichthyophaga</name>
    <dbReference type="NCBI Taxonomy" id="245174"/>
    <lineage>
        <taxon>Eukaryota</taxon>
        <taxon>Fungi</taxon>
        <taxon>Dikarya</taxon>
        <taxon>Basidiomycota</taxon>
        <taxon>Wallemiomycotina</taxon>
        <taxon>Wallemiomycetes</taxon>
        <taxon>Wallemiales</taxon>
        <taxon>Wallemiaceae</taxon>
        <taxon>Wallemia</taxon>
    </lineage>
</organism>
<evidence type="ECO:0000313" key="4">
    <source>
        <dbReference type="EMBL" id="TIB17039.1"/>
    </source>
</evidence>
<dbReference type="AlphaFoldDB" id="A0A4T0GUD6"/>
<evidence type="ECO:0000256" key="3">
    <source>
        <dbReference type="ARBA" id="ARBA00046339"/>
    </source>
</evidence>
<dbReference type="PANTHER" id="PTHR33620:SF1">
    <property type="entry name" value="UREASE ACCESSORY PROTEIN F"/>
    <property type="match status" value="1"/>
</dbReference>
<dbReference type="GO" id="GO:0016151">
    <property type="term" value="F:nickel cation binding"/>
    <property type="evidence" value="ECO:0007669"/>
    <property type="project" value="InterPro"/>
</dbReference>